<dbReference type="OrthoDB" id="2969575at2"/>
<gene>
    <name evidence="1" type="ORF">GKZ89_03425</name>
</gene>
<comment type="caution">
    <text evidence="1">The sequence shown here is derived from an EMBL/GenBank/DDBJ whole genome shotgun (WGS) entry which is preliminary data.</text>
</comment>
<organism evidence="1 2">
    <name type="scientific">Metabacillus mangrovi</name>
    <dbReference type="NCBI Taxonomy" id="1491830"/>
    <lineage>
        <taxon>Bacteria</taxon>
        <taxon>Bacillati</taxon>
        <taxon>Bacillota</taxon>
        <taxon>Bacilli</taxon>
        <taxon>Bacillales</taxon>
        <taxon>Bacillaceae</taxon>
        <taxon>Metabacillus</taxon>
    </lineage>
</organism>
<evidence type="ECO:0000313" key="1">
    <source>
        <dbReference type="EMBL" id="MTH52445.1"/>
    </source>
</evidence>
<protein>
    <submittedName>
        <fullName evidence="1">DUF2624 family protein</fullName>
    </submittedName>
</protein>
<keyword evidence="2" id="KW-1185">Reference proteome</keyword>
<sequence>MILFQKIINQKVNSISADDLLKLAKQNQLAINPAQASQIVSLMKGKNVNIFDEAERRRLLASIAAITSPATAQQVDQLFKQFVK</sequence>
<dbReference type="Pfam" id="PF11116">
    <property type="entry name" value="DUF2624"/>
    <property type="match status" value="1"/>
</dbReference>
<accession>A0A7X2S2Q9</accession>
<dbReference type="RefSeq" id="WP_155110945.1">
    <property type="nucleotide sequence ID" value="NZ_WMIB01000001.1"/>
</dbReference>
<dbReference type="AlphaFoldDB" id="A0A7X2S2Q9"/>
<evidence type="ECO:0000313" key="2">
    <source>
        <dbReference type="Proteomes" id="UP000434639"/>
    </source>
</evidence>
<name>A0A7X2S2Q9_9BACI</name>
<reference evidence="1 2" key="1">
    <citation type="journal article" date="2017" name="Int. J. Syst. Evol. Microbiol.">
        <title>Bacillus mangrovi sp. nov., isolated from a sediment sample from a mangrove forest.</title>
        <authorList>
            <person name="Gupta V."/>
            <person name="Singh P.K."/>
            <person name="Korpole S."/>
            <person name="Tanuku N.R.S."/>
            <person name="Pinnaka A.K."/>
        </authorList>
    </citation>
    <scope>NUCLEOTIDE SEQUENCE [LARGE SCALE GENOMIC DNA]</scope>
    <source>
        <strain evidence="1 2">KCTC 33872</strain>
    </source>
</reference>
<dbReference type="InterPro" id="IPR020277">
    <property type="entry name" value="DUF2624"/>
</dbReference>
<dbReference type="Proteomes" id="UP000434639">
    <property type="component" value="Unassembled WGS sequence"/>
</dbReference>
<dbReference type="EMBL" id="WMIB01000001">
    <property type="protein sequence ID" value="MTH52445.1"/>
    <property type="molecule type" value="Genomic_DNA"/>
</dbReference>
<proteinExistence type="predicted"/>